<organism evidence="1 2">
    <name type="scientific">Vibrio fortis</name>
    <dbReference type="NCBI Taxonomy" id="212667"/>
    <lineage>
        <taxon>Bacteria</taxon>
        <taxon>Pseudomonadati</taxon>
        <taxon>Pseudomonadota</taxon>
        <taxon>Gammaproteobacteria</taxon>
        <taxon>Vibrionales</taxon>
        <taxon>Vibrionaceae</taxon>
        <taxon>Vibrio</taxon>
    </lineage>
</organism>
<evidence type="ECO:0000313" key="2">
    <source>
        <dbReference type="Proteomes" id="UP000326687"/>
    </source>
</evidence>
<reference evidence="1 2" key="1">
    <citation type="submission" date="2019-09" db="EMBL/GenBank/DDBJ databases">
        <title>Vibrio Fortis S7-72.</title>
        <authorList>
            <person name="Das S.K."/>
        </authorList>
    </citation>
    <scope>NUCLEOTIDE SEQUENCE [LARGE SCALE GENOMIC DNA]</scope>
    <source>
        <strain evidence="1 2">S7-72</strain>
    </source>
</reference>
<dbReference type="Proteomes" id="UP000326687">
    <property type="component" value="Unassembled WGS sequence"/>
</dbReference>
<protein>
    <submittedName>
        <fullName evidence="1">Uncharacterized protein</fullName>
    </submittedName>
</protein>
<gene>
    <name evidence="1" type="ORF">F2Z80_23575</name>
</gene>
<comment type="caution">
    <text evidence="1">The sequence shown here is derived from an EMBL/GenBank/DDBJ whole genome shotgun (WGS) entry which is preliminary data.</text>
</comment>
<dbReference type="EMBL" id="VXDD01000005">
    <property type="protein sequence ID" value="KAB0300361.1"/>
    <property type="molecule type" value="Genomic_DNA"/>
</dbReference>
<evidence type="ECO:0000313" key="1">
    <source>
        <dbReference type="EMBL" id="KAB0300361.1"/>
    </source>
</evidence>
<proteinExistence type="predicted"/>
<dbReference type="AlphaFoldDB" id="A0A5N3S374"/>
<name>A0A5N3S374_9VIBR</name>
<accession>A0A5N3S374</accession>
<sequence length="31" mass="3531">MVLVFKVQCRNFGSALLTYMVSPSFASQQYD</sequence>